<dbReference type="GO" id="GO:0004674">
    <property type="term" value="F:protein serine/threonine kinase activity"/>
    <property type="evidence" value="ECO:0007669"/>
    <property type="project" value="UniProtKB-KW"/>
</dbReference>
<dbReference type="PANTHER" id="PTHR24363:SF0">
    <property type="entry name" value="SERINE_THREONINE KINASE LIKE DOMAIN CONTAINING 1"/>
    <property type="match status" value="1"/>
</dbReference>
<dbReference type="InterPro" id="IPR000719">
    <property type="entry name" value="Prot_kinase_dom"/>
</dbReference>
<dbReference type="CDD" id="cd14014">
    <property type="entry name" value="STKc_PknB_like"/>
    <property type="match status" value="1"/>
</dbReference>
<dbReference type="Pfam" id="PF00069">
    <property type="entry name" value="Pkinase"/>
    <property type="match status" value="1"/>
</dbReference>
<feature type="binding site" evidence="9">
    <location>
        <position position="37"/>
    </location>
    <ligand>
        <name>ATP</name>
        <dbReference type="ChEBI" id="CHEBI:30616"/>
    </ligand>
</feature>
<evidence type="ECO:0000256" key="4">
    <source>
        <dbReference type="ARBA" id="ARBA00022741"/>
    </source>
</evidence>
<evidence type="ECO:0000256" key="9">
    <source>
        <dbReference type="PROSITE-ProRule" id="PRU10141"/>
    </source>
</evidence>
<evidence type="ECO:0000256" key="5">
    <source>
        <dbReference type="ARBA" id="ARBA00022777"/>
    </source>
</evidence>
<dbReference type="PANTHER" id="PTHR24363">
    <property type="entry name" value="SERINE/THREONINE PROTEIN KINASE"/>
    <property type="match status" value="1"/>
</dbReference>
<feature type="transmembrane region" description="Helical" evidence="10">
    <location>
        <begin position="329"/>
        <end position="351"/>
    </location>
</feature>
<reference evidence="12 13" key="1">
    <citation type="submission" date="2016-01" db="EMBL/GenBank/DDBJ databases">
        <authorList>
            <person name="Oliw E.H."/>
        </authorList>
    </citation>
    <scope>NUCLEOTIDE SEQUENCE [LARGE SCALE GENOMIC DNA]</scope>
    <source>
        <strain evidence="12 13">PSS_7772B</strain>
    </source>
</reference>
<organism evidence="12 13">
    <name type="scientific">Gardnerella vaginalis</name>
    <dbReference type="NCBI Taxonomy" id="2702"/>
    <lineage>
        <taxon>Bacteria</taxon>
        <taxon>Bacillati</taxon>
        <taxon>Actinomycetota</taxon>
        <taxon>Actinomycetes</taxon>
        <taxon>Bifidobacteriales</taxon>
        <taxon>Bifidobacteriaceae</taxon>
        <taxon>Gardnerella</taxon>
    </lineage>
</organism>
<dbReference type="PATRIC" id="fig|2702.100.peg.287"/>
<evidence type="ECO:0000256" key="7">
    <source>
        <dbReference type="ARBA" id="ARBA00047899"/>
    </source>
</evidence>
<comment type="catalytic activity">
    <reaction evidence="7">
        <text>L-threonyl-[protein] + ATP = O-phospho-L-threonyl-[protein] + ADP + H(+)</text>
        <dbReference type="Rhea" id="RHEA:46608"/>
        <dbReference type="Rhea" id="RHEA-COMP:11060"/>
        <dbReference type="Rhea" id="RHEA-COMP:11605"/>
        <dbReference type="ChEBI" id="CHEBI:15378"/>
        <dbReference type="ChEBI" id="CHEBI:30013"/>
        <dbReference type="ChEBI" id="CHEBI:30616"/>
        <dbReference type="ChEBI" id="CHEBI:61977"/>
        <dbReference type="ChEBI" id="CHEBI:456216"/>
        <dbReference type="EC" id="2.7.11.1"/>
    </reaction>
</comment>
<dbReference type="InterPro" id="IPR011009">
    <property type="entry name" value="Kinase-like_dom_sf"/>
</dbReference>
<evidence type="ECO:0000256" key="1">
    <source>
        <dbReference type="ARBA" id="ARBA00012513"/>
    </source>
</evidence>
<protein>
    <recommendedName>
        <fullName evidence="1">non-specific serine/threonine protein kinase</fullName>
        <ecNumber evidence="1">2.7.11.1</ecNumber>
    </recommendedName>
</protein>
<evidence type="ECO:0000259" key="11">
    <source>
        <dbReference type="PROSITE" id="PS50011"/>
    </source>
</evidence>
<evidence type="ECO:0000313" key="12">
    <source>
        <dbReference type="EMBL" id="KXA22396.1"/>
    </source>
</evidence>
<feature type="domain" description="Protein kinase" evidence="11">
    <location>
        <begin position="8"/>
        <end position="293"/>
    </location>
</feature>
<dbReference type="EMBL" id="LRQB01000011">
    <property type="protein sequence ID" value="KXA22396.1"/>
    <property type="molecule type" value="Genomic_DNA"/>
</dbReference>
<comment type="caution">
    <text evidence="12">The sequence shown here is derived from an EMBL/GenBank/DDBJ whole genome shotgun (WGS) entry which is preliminary data.</text>
</comment>
<keyword evidence="5 12" id="KW-0418">Kinase</keyword>
<name>A0A133P1L4_GARVA</name>
<keyword evidence="4 9" id="KW-0547">Nucleotide-binding</keyword>
<dbReference type="EC" id="2.7.11.1" evidence="1"/>
<sequence>MVCVGGRYQLLGELGHGGMSTVFLAVDTVLHKQWAVKETVLQGNEEYQKGLVQSLRAEVDVLKECDHPAIPRIVDFFEENGRAYAVRDYVKGCSLKTLVREHGLQDATVIRDWGMQLCAILSYLHAHYPPIIYGDLKPSHVMIADDGSVRLIDFGAATQWYTHTGVLDLRSIEQNDVQFATPRFTAPEVLNNNVVTPASDVYSVGMTLLYALLPSETSHVGLHVASPYRNHCAMLDQLVSVLATATATQSTQRYQDCEAMFAALEACDDNEEHRSRNNDVDAKRIKRKHHKERIQHYRHMKCDASKQRKDCSHPRQRNKRRLLQNKHGITLGVLAAVIVLTAILFNCLGVLSSNAAMKQTQQASTSISQRKRMNVIRRNKADYDSYVRLAERESKTDVAGRYVAHAMQIQNNMVKKHYVRKMSLRPLRVLLRVQLADQQWSTVEEQKLMSLISVYEQQLHETTQAWAQFAGDIAKAYWYYFAGFSGKVMPTERLARMRVAQVWFREAQKYEKEKHKKDDLSSSVASASERILHDTSHKSVLNIYIALADCYMRIVDVVQDAPNTTTYQQYVRQLQQLVQIAQRNQKDVLCVDTGELVLQSLHSWLHMFYESGVNKQELQQLCDDAYDLLKQARVVNDESENRQRIALNNVPQVREEIAAVFAENNNTR</sequence>
<accession>A0A133P1L4</accession>
<comment type="catalytic activity">
    <reaction evidence="8">
        <text>L-seryl-[protein] + ATP = O-phospho-L-seryl-[protein] + ADP + H(+)</text>
        <dbReference type="Rhea" id="RHEA:17989"/>
        <dbReference type="Rhea" id="RHEA-COMP:9863"/>
        <dbReference type="Rhea" id="RHEA-COMP:11604"/>
        <dbReference type="ChEBI" id="CHEBI:15378"/>
        <dbReference type="ChEBI" id="CHEBI:29999"/>
        <dbReference type="ChEBI" id="CHEBI:30616"/>
        <dbReference type="ChEBI" id="CHEBI:83421"/>
        <dbReference type="ChEBI" id="CHEBI:456216"/>
        <dbReference type="EC" id="2.7.11.1"/>
    </reaction>
</comment>
<dbReference type="PROSITE" id="PS50011">
    <property type="entry name" value="PROTEIN_KINASE_DOM"/>
    <property type="match status" value="1"/>
</dbReference>
<dbReference type="Gene3D" id="3.30.200.20">
    <property type="entry name" value="Phosphorylase Kinase, domain 1"/>
    <property type="match status" value="1"/>
</dbReference>
<evidence type="ECO:0000256" key="6">
    <source>
        <dbReference type="ARBA" id="ARBA00022840"/>
    </source>
</evidence>
<dbReference type="PROSITE" id="PS00107">
    <property type="entry name" value="PROTEIN_KINASE_ATP"/>
    <property type="match status" value="1"/>
</dbReference>
<dbReference type="SUPFAM" id="SSF56112">
    <property type="entry name" value="Protein kinase-like (PK-like)"/>
    <property type="match status" value="1"/>
</dbReference>
<proteinExistence type="predicted"/>
<evidence type="ECO:0000256" key="2">
    <source>
        <dbReference type="ARBA" id="ARBA00022527"/>
    </source>
</evidence>
<dbReference type="OrthoDB" id="137117at2"/>
<evidence type="ECO:0000256" key="10">
    <source>
        <dbReference type="SAM" id="Phobius"/>
    </source>
</evidence>
<keyword evidence="6 9" id="KW-0067">ATP-binding</keyword>
<dbReference type="GO" id="GO:0005524">
    <property type="term" value="F:ATP binding"/>
    <property type="evidence" value="ECO:0007669"/>
    <property type="project" value="UniProtKB-UniRule"/>
</dbReference>
<dbReference type="AlphaFoldDB" id="A0A133P1L4"/>
<evidence type="ECO:0000256" key="3">
    <source>
        <dbReference type="ARBA" id="ARBA00022679"/>
    </source>
</evidence>
<gene>
    <name evidence="12" type="ORF">HMPREF3208_00305</name>
</gene>
<keyword evidence="2" id="KW-0723">Serine/threonine-protein kinase</keyword>
<evidence type="ECO:0000313" key="13">
    <source>
        <dbReference type="Proteomes" id="UP000070687"/>
    </source>
</evidence>
<keyword evidence="10" id="KW-0812">Transmembrane</keyword>
<keyword evidence="3" id="KW-0808">Transferase</keyword>
<dbReference type="Gene3D" id="1.10.510.10">
    <property type="entry name" value="Transferase(Phosphotransferase) domain 1"/>
    <property type="match status" value="1"/>
</dbReference>
<keyword evidence="10" id="KW-0472">Membrane</keyword>
<keyword evidence="10" id="KW-1133">Transmembrane helix</keyword>
<dbReference type="RefSeq" id="WP_064346864.1">
    <property type="nucleotide sequence ID" value="NZ_KQ956834.1"/>
</dbReference>
<dbReference type="Proteomes" id="UP000070687">
    <property type="component" value="Unassembled WGS sequence"/>
</dbReference>
<dbReference type="InterPro" id="IPR017441">
    <property type="entry name" value="Protein_kinase_ATP_BS"/>
</dbReference>
<evidence type="ECO:0000256" key="8">
    <source>
        <dbReference type="ARBA" id="ARBA00048679"/>
    </source>
</evidence>